<comment type="similarity">
    <text evidence="2">Belongs to the glutaredoxin family.</text>
</comment>
<keyword evidence="9" id="KW-0413">Isomerase</keyword>
<keyword evidence="6" id="KW-0676">Redox-active center</keyword>
<comment type="similarity">
    <text evidence="1">Belongs to the thioredoxin family. DsbA subfamily.</text>
</comment>
<dbReference type="Gene3D" id="3.40.30.10">
    <property type="entry name" value="Glutaredoxin"/>
    <property type="match status" value="1"/>
</dbReference>
<protein>
    <submittedName>
        <fullName evidence="9">Protein-disulfide isomerase</fullName>
    </submittedName>
</protein>
<sequence>MITARCMKKPLIIGAIVSVVIAIIVVSALNFDSTDTNTENTGTDSSVSPLSFSSLITSDTPLKGDPSAPITLIEFGDFQCPNCGRFARDTSPQIEASYIESGQVSMAFKHFTVVGPDSKTAAMASQCANDQGMFWEFHDELYNNQGHENSGWASKDNIKQIASNMGLDKQSFDSCLDSNKYKSLVDSDLALAKQIEFTGTPSFLMLKNDGSKPQALTGAYPFATFEKMFDDSLN</sequence>
<accession>A0A7D5M6S3</accession>
<gene>
    <name evidence="9" type="ORF">C5F50_04095</name>
</gene>
<evidence type="ECO:0000256" key="7">
    <source>
        <dbReference type="SAM" id="Phobius"/>
    </source>
</evidence>
<dbReference type="PANTHER" id="PTHR13887:SF14">
    <property type="entry name" value="DISULFIDE BOND FORMATION PROTEIN D"/>
    <property type="match status" value="1"/>
</dbReference>
<evidence type="ECO:0000256" key="5">
    <source>
        <dbReference type="ARBA" id="ARBA00023157"/>
    </source>
</evidence>
<dbReference type="EMBL" id="CP026995">
    <property type="protein sequence ID" value="QLH06347.1"/>
    <property type="molecule type" value="Genomic_DNA"/>
</dbReference>
<reference evidence="9 10" key="1">
    <citation type="submission" date="2018-02" db="EMBL/GenBank/DDBJ databases">
        <title>Complete genome of Nitrosopumilus ureaphilus PS0.</title>
        <authorList>
            <person name="Qin W."/>
            <person name="Zheng Y."/>
            <person name="Stahl D.A."/>
        </authorList>
    </citation>
    <scope>NUCLEOTIDE SEQUENCE [LARGE SCALE GENOMIC DNA]</scope>
    <source>
        <strain evidence="9 10">PS0</strain>
    </source>
</reference>
<keyword evidence="5" id="KW-1015">Disulfide bond</keyword>
<evidence type="ECO:0000256" key="1">
    <source>
        <dbReference type="ARBA" id="ARBA00005791"/>
    </source>
</evidence>
<keyword evidence="4" id="KW-0560">Oxidoreductase</keyword>
<keyword evidence="7" id="KW-1133">Transmembrane helix</keyword>
<proteinExistence type="inferred from homology"/>
<name>A0A7D5M6S3_9ARCH</name>
<evidence type="ECO:0000256" key="4">
    <source>
        <dbReference type="ARBA" id="ARBA00023002"/>
    </source>
</evidence>
<dbReference type="AlphaFoldDB" id="A0A7D5M6S3"/>
<dbReference type="InterPro" id="IPR012336">
    <property type="entry name" value="Thioredoxin-like_fold"/>
</dbReference>
<dbReference type="GO" id="GO:0016491">
    <property type="term" value="F:oxidoreductase activity"/>
    <property type="evidence" value="ECO:0007669"/>
    <property type="project" value="UniProtKB-KW"/>
</dbReference>
<dbReference type="PROSITE" id="PS51352">
    <property type="entry name" value="THIOREDOXIN_2"/>
    <property type="match status" value="1"/>
</dbReference>
<dbReference type="KEGG" id="nue:C5F50_04095"/>
<dbReference type="GO" id="GO:0016853">
    <property type="term" value="F:isomerase activity"/>
    <property type="evidence" value="ECO:0007669"/>
    <property type="project" value="UniProtKB-KW"/>
</dbReference>
<evidence type="ECO:0000256" key="3">
    <source>
        <dbReference type="ARBA" id="ARBA00022729"/>
    </source>
</evidence>
<evidence type="ECO:0000259" key="8">
    <source>
        <dbReference type="PROSITE" id="PS51352"/>
    </source>
</evidence>
<keyword evidence="3" id="KW-0732">Signal</keyword>
<keyword evidence="7" id="KW-0812">Transmembrane</keyword>
<evidence type="ECO:0000313" key="9">
    <source>
        <dbReference type="EMBL" id="QLH06347.1"/>
    </source>
</evidence>
<keyword evidence="10" id="KW-1185">Reference proteome</keyword>
<organism evidence="9 10">
    <name type="scientific">Nitrosopumilus ureiphilus</name>
    <dbReference type="NCBI Taxonomy" id="1470067"/>
    <lineage>
        <taxon>Archaea</taxon>
        <taxon>Nitrososphaerota</taxon>
        <taxon>Nitrososphaeria</taxon>
        <taxon>Nitrosopumilales</taxon>
        <taxon>Nitrosopumilaceae</taxon>
        <taxon>Nitrosopumilus</taxon>
    </lineage>
</organism>
<evidence type="ECO:0000256" key="6">
    <source>
        <dbReference type="ARBA" id="ARBA00023284"/>
    </source>
</evidence>
<dbReference type="Pfam" id="PF13462">
    <property type="entry name" value="Thioredoxin_4"/>
    <property type="match status" value="1"/>
</dbReference>
<dbReference type="InterPro" id="IPR013766">
    <property type="entry name" value="Thioredoxin_domain"/>
</dbReference>
<dbReference type="Proteomes" id="UP000509478">
    <property type="component" value="Chromosome"/>
</dbReference>
<feature type="transmembrane region" description="Helical" evidence="7">
    <location>
        <begin position="12"/>
        <end position="31"/>
    </location>
</feature>
<dbReference type="InterPro" id="IPR036249">
    <property type="entry name" value="Thioredoxin-like_sf"/>
</dbReference>
<dbReference type="SUPFAM" id="SSF52833">
    <property type="entry name" value="Thioredoxin-like"/>
    <property type="match status" value="1"/>
</dbReference>
<keyword evidence="7" id="KW-0472">Membrane</keyword>
<evidence type="ECO:0000256" key="2">
    <source>
        <dbReference type="ARBA" id="ARBA00007787"/>
    </source>
</evidence>
<feature type="domain" description="Thioredoxin" evidence="8">
    <location>
        <begin position="22"/>
        <end position="234"/>
    </location>
</feature>
<dbReference type="PANTHER" id="PTHR13887">
    <property type="entry name" value="GLUTATHIONE S-TRANSFERASE KAPPA"/>
    <property type="match status" value="1"/>
</dbReference>
<evidence type="ECO:0000313" key="10">
    <source>
        <dbReference type="Proteomes" id="UP000509478"/>
    </source>
</evidence>